<keyword evidence="3 12" id="KW-0813">Transport</keyword>
<dbReference type="InterPro" id="IPR000531">
    <property type="entry name" value="Beta-barrel_TonB"/>
</dbReference>
<keyword evidence="11 12" id="KW-0998">Cell outer membrane</keyword>
<keyword evidence="7" id="KW-0406">Ion transport</keyword>
<dbReference type="InterPro" id="IPR039426">
    <property type="entry name" value="TonB-dep_rcpt-like"/>
</dbReference>
<proteinExistence type="inferred from homology"/>
<dbReference type="SUPFAM" id="SSF56935">
    <property type="entry name" value="Porins"/>
    <property type="match status" value="1"/>
</dbReference>
<evidence type="ECO:0000256" key="12">
    <source>
        <dbReference type="PROSITE-ProRule" id="PRU01360"/>
    </source>
</evidence>
<evidence type="ECO:0000313" key="17">
    <source>
        <dbReference type="Proteomes" id="UP000238308"/>
    </source>
</evidence>
<dbReference type="InterPro" id="IPR012910">
    <property type="entry name" value="Plug_dom"/>
</dbReference>
<gene>
    <name evidence="16" type="ORF">BCM14_1799</name>
</gene>
<protein>
    <submittedName>
        <fullName evidence="16">Vitamin B12 transporter</fullName>
    </submittedName>
</protein>
<organism evidence="16 17">
    <name type="scientific">Jezberella montanilacus</name>
    <dbReference type="NCBI Taxonomy" id="323426"/>
    <lineage>
        <taxon>Bacteria</taxon>
        <taxon>Pseudomonadati</taxon>
        <taxon>Pseudomonadota</taxon>
        <taxon>Betaproteobacteria</taxon>
        <taxon>Burkholderiales</taxon>
        <taxon>Alcaligenaceae</taxon>
        <taxon>Jezberella</taxon>
    </lineage>
</organism>
<evidence type="ECO:0000256" key="1">
    <source>
        <dbReference type="ARBA" id="ARBA00004571"/>
    </source>
</evidence>
<keyword evidence="6" id="KW-0732">Signal</keyword>
<keyword evidence="9 12" id="KW-0472">Membrane</keyword>
<comment type="similarity">
    <text evidence="2 12 13">Belongs to the TonB-dependent receptor family.</text>
</comment>
<evidence type="ECO:0000256" key="5">
    <source>
        <dbReference type="ARBA" id="ARBA00022692"/>
    </source>
</evidence>
<keyword evidence="17" id="KW-1185">Reference proteome</keyword>
<dbReference type="PANTHER" id="PTHR30069:SF53">
    <property type="entry name" value="COLICIN I RECEPTOR-RELATED"/>
    <property type="match status" value="1"/>
</dbReference>
<keyword evidence="5 12" id="KW-0812">Transmembrane</keyword>
<evidence type="ECO:0000256" key="3">
    <source>
        <dbReference type="ARBA" id="ARBA00022448"/>
    </source>
</evidence>
<sequence length="645" mass="69587">MSYDNLLRPVQAGGVSVIACSIVLFCGASYAQQNTSQREPELLNPIIVTATIEPTPANDVLADHVYVGPEQIERAGQSSLPELLQQQRGVQITSYGGAGNVSSVYLRGTNNNQALVLIDGVRSESSSLGGAVWSSIPMSLIDHIEIVFGPQSTFYGADALGGVIQIFTKRGDGPMQFNASTGYGSYGTSISSVSLSGSTEGEHKTRYAVGINYETSSGFNTVAANNYCSAANAAANYCAPGYPTSATGYTRTGAAGQFSQDWGVGQELGLKFFATRTANKYPGYDYNYALPEIDTQVGGNYSAALYSKNQITNTWSSLLQVSQANTPGQNLTTYTADPISTPETDVLWQNNIKFGSDVAQVLAEHRIQNVSATYSGTTSVNQSRTIDSIAASYQLNRGSHVATAALRNDSMSGYGNQTTGSVAYGYFITEELRANINYGTGFRAPTFNDLYYPGYGNADLKPETNQNFELGLHYETKLYGLHLVGYDNKIDNLIIAMPCQNASSGYCPTNFAKTEISGVSVGANAVFDKLTVRGSFDVMNPLNVLTNLQLPQRANNVFNLGADYRTGPFDFGSTLTWSGVRYADSANTQTLSGYALINLYASYDIDKSWTMFLKWNNILNAQYQFISGYNPPGSNVFVGMRYVLH</sequence>
<evidence type="ECO:0000313" key="16">
    <source>
        <dbReference type="EMBL" id="PRY98082.1"/>
    </source>
</evidence>
<dbReference type="EMBL" id="PVTV01000013">
    <property type="protein sequence ID" value="PRY98082.1"/>
    <property type="molecule type" value="Genomic_DNA"/>
</dbReference>
<dbReference type="InterPro" id="IPR037066">
    <property type="entry name" value="Plug_dom_sf"/>
</dbReference>
<dbReference type="Gene3D" id="2.40.170.20">
    <property type="entry name" value="TonB-dependent receptor, beta-barrel domain"/>
    <property type="match status" value="1"/>
</dbReference>
<comment type="subcellular location">
    <subcellularLocation>
        <location evidence="1 12">Cell outer membrane</location>
        <topology evidence="1 12">Multi-pass membrane protein</topology>
    </subcellularLocation>
</comment>
<name>A0A2T0XGP8_9BURK</name>
<dbReference type="GO" id="GO:0006811">
    <property type="term" value="P:monoatomic ion transport"/>
    <property type="evidence" value="ECO:0007669"/>
    <property type="project" value="UniProtKB-KW"/>
</dbReference>
<dbReference type="AlphaFoldDB" id="A0A2T0XGP8"/>
<dbReference type="RefSeq" id="WP_106227640.1">
    <property type="nucleotide sequence ID" value="NZ_PVTV01000013.1"/>
</dbReference>
<evidence type="ECO:0000256" key="7">
    <source>
        <dbReference type="ARBA" id="ARBA00023065"/>
    </source>
</evidence>
<keyword evidence="4 12" id="KW-1134">Transmembrane beta strand</keyword>
<dbReference type="GO" id="GO:0009279">
    <property type="term" value="C:cell outer membrane"/>
    <property type="evidence" value="ECO:0007669"/>
    <property type="project" value="UniProtKB-SubCell"/>
</dbReference>
<dbReference type="InterPro" id="IPR036942">
    <property type="entry name" value="Beta-barrel_TonB_sf"/>
</dbReference>
<keyword evidence="10" id="KW-0675">Receptor</keyword>
<accession>A0A2T0XGP8</accession>
<feature type="domain" description="TonB-dependent receptor-like beta-barrel" evidence="14">
    <location>
        <begin position="283"/>
        <end position="618"/>
    </location>
</feature>
<evidence type="ECO:0000259" key="15">
    <source>
        <dbReference type="Pfam" id="PF07715"/>
    </source>
</evidence>
<dbReference type="PANTHER" id="PTHR30069">
    <property type="entry name" value="TONB-DEPENDENT OUTER MEMBRANE RECEPTOR"/>
    <property type="match status" value="1"/>
</dbReference>
<dbReference type="Gene3D" id="2.170.130.10">
    <property type="entry name" value="TonB-dependent receptor, plug domain"/>
    <property type="match status" value="1"/>
</dbReference>
<evidence type="ECO:0000256" key="2">
    <source>
        <dbReference type="ARBA" id="ARBA00009810"/>
    </source>
</evidence>
<evidence type="ECO:0000256" key="11">
    <source>
        <dbReference type="ARBA" id="ARBA00023237"/>
    </source>
</evidence>
<evidence type="ECO:0000256" key="13">
    <source>
        <dbReference type="RuleBase" id="RU003357"/>
    </source>
</evidence>
<reference evidence="16 17" key="1">
    <citation type="submission" date="2018-03" db="EMBL/GenBank/DDBJ databases">
        <title>Genomic Encyclopedia of Type Strains, Phase III (KMG-III): the genomes of soil and plant-associated and newly described type strains.</title>
        <authorList>
            <person name="Whitman W."/>
        </authorList>
    </citation>
    <scope>NUCLEOTIDE SEQUENCE [LARGE SCALE GENOMIC DNA]</scope>
    <source>
        <strain evidence="16 17">MWH-P2sevCIIIb</strain>
    </source>
</reference>
<dbReference type="Pfam" id="PF00593">
    <property type="entry name" value="TonB_dep_Rec_b-barrel"/>
    <property type="match status" value="1"/>
</dbReference>
<evidence type="ECO:0000259" key="14">
    <source>
        <dbReference type="Pfam" id="PF00593"/>
    </source>
</evidence>
<comment type="caution">
    <text evidence="16">The sequence shown here is derived from an EMBL/GenBank/DDBJ whole genome shotgun (WGS) entry which is preliminary data.</text>
</comment>
<evidence type="ECO:0000256" key="4">
    <source>
        <dbReference type="ARBA" id="ARBA00022452"/>
    </source>
</evidence>
<dbReference type="PROSITE" id="PS52016">
    <property type="entry name" value="TONB_DEPENDENT_REC_3"/>
    <property type="match status" value="1"/>
</dbReference>
<evidence type="ECO:0000256" key="6">
    <source>
        <dbReference type="ARBA" id="ARBA00022729"/>
    </source>
</evidence>
<dbReference type="GO" id="GO:0015889">
    <property type="term" value="P:cobalamin transport"/>
    <property type="evidence" value="ECO:0007669"/>
    <property type="project" value="TreeGrafter"/>
</dbReference>
<feature type="domain" description="TonB-dependent receptor plug" evidence="15">
    <location>
        <begin position="67"/>
        <end position="163"/>
    </location>
</feature>
<evidence type="ECO:0000256" key="9">
    <source>
        <dbReference type="ARBA" id="ARBA00023136"/>
    </source>
</evidence>
<dbReference type="OrthoDB" id="183532at2"/>
<evidence type="ECO:0000256" key="8">
    <source>
        <dbReference type="ARBA" id="ARBA00023077"/>
    </source>
</evidence>
<dbReference type="Pfam" id="PF07715">
    <property type="entry name" value="Plug"/>
    <property type="match status" value="1"/>
</dbReference>
<evidence type="ECO:0000256" key="10">
    <source>
        <dbReference type="ARBA" id="ARBA00023170"/>
    </source>
</evidence>
<keyword evidence="8 13" id="KW-0798">TonB box</keyword>
<dbReference type="Proteomes" id="UP000238308">
    <property type="component" value="Unassembled WGS sequence"/>
</dbReference>